<proteinExistence type="predicted"/>
<dbReference type="AlphaFoldDB" id="A0A0F9TJA6"/>
<organism evidence="2">
    <name type="scientific">marine sediment metagenome</name>
    <dbReference type="NCBI Taxonomy" id="412755"/>
    <lineage>
        <taxon>unclassified sequences</taxon>
        <taxon>metagenomes</taxon>
        <taxon>ecological metagenomes</taxon>
    </lineage>
</organism>
<sequence>MPEIGEIQRLNHRTHIWHACEDCGRERWARCKKGQSANQRCRSCNARNRGISMRGEGHPAWKGGRVKQSVGYIKVRVFSDDFFYSMVDKKGYVLEHRLVMAKHLGRCLQRWEIVHHKSGIKDDNGLENLQLVSDERHNQITILENRIKYLEGGLMRATLKNSKIIGCPVCWGLKVVCVGLKDNLEPILEPCTGCDGTGWLTYKEVDKKEKSK</sequence>
<dbReference type="Pfam" id="PF13392">
    <property type="entry name" value="HNH_3"/>
    <property type="match status" value="1"/>
</dbReference>
<dbReference type="Gene3D" id="3.90.75.20">
    <property type="match status" value="1"/>
</dbReference>
<accession>A0A0F9TJA6</accession>
<evidence type="ECO:0000313" key="2">
    <source>
        <dbReference type="EMBL" id="KKN74987.1"/>
    </source>
</evidence>
<name>A0A0F9TJA6_9ZZZZ</name>
<dbReference type="SUPFAM" id="SSF54060">
    <property type="entry name" value="His-Me finger endonucleases"/>
    <property type="match status" value="1"/>
</dbReference>
<dbReference type="EMBL" id="LAZR01000317">
    <property type="protein sequence ID" value="KKN74987.1"/>
    <property type="molecule type" value="Genomic_DNA"/>
</dbReference>
<dbReference type="InterPro" id="IPR044925">
    <property type="entry name" value="His-Me_finger_sf"/>
</dbReference>
<protein>
    <recommendedName>
        <fullName evidence="1">HNH nuclease domain-containing protein</fullName>
    </recommendedName>
</protein>
<evidence type="ECO:0000259" key="1">
    <source>
        <dbReference type="Pfam" id="PF13392"/>
    </source>
</evidence>
<dbReference type="InterPro" id="IPR003615">
    <property type="entry name" value="HNH_nuc"/>
</dbReference>
<reference evidence="2" key="1">
    <citation type="journal article" date="2015" name="Nature">
        <title>Complex archaea that bridge the gap between prokaryotes and eukaryotes.</title>
        <authorList>
            <person name="Spang A."/>
            <person name="Saw J.H."/>
            <person name="Jorgensen S.L."/>
            <person name="Zaremba-Niedzwiedzka K."/>
            <person name="Martijn J."/>
            <person name="Lind A.E."/>
            <person name="van Eijk R."/>
            <person name="Schleper C."/>
            <person name="Guy L."/>
            <person name="Ettema T.J."/>
        </authorList>
    </citation>
    <scope>NUCLEOTIDE SEQUENCE</scope>
</reference>
<comment type="caution">
    <text evidence="2">The sequence shown here is derived from an EMBL/GenBank/DDBJ whole genome shotgun (WGS) entry which is preliminary data.</text>
</comment>
<gene>
    <name evidence="2" type="ORF">LCGC14_0384890</name>
</gene>
<feature type="domain" description="HNH nuclease" evidence="1">
    <location>
        <begin position="96"/>
        <end position="138"/>
    </location>
</feature>